<feature type="transmembrane region" description="Helical" evidence="1">
    <location>
        <begin position="6"/>
        <end position="24"/>
    </location>
</feature>
<dbReference type="InterPro" id="IPR021762">
    <property type="entry name" value="DUF3325"/>
</dbReference>
<name>A0ABW2J8W4_9BURK</name>
<accession>A0ABW2J8W4</accession>
<reference evidence="3" key="1">
    <citation type="journal article" date="2019" name="Int. J. Syst. Evol. Microbiol.">
        <title>The Global Catalogue of Microorganisms (GCM) 10K type strain sequencing project: providing services to taxonomists for standard genome sequencing and annotation.</title>
        <authorList>
            <consortium name="The Broad Institute Genomics Platform"/>
            <consortium name="The Broad Institute Genome Sequencing Center for Infectious Disease"/>
            <person name="Wu L."/>
            <person name="Ma J."/>
        </authorList>
    </citation>
    <scope>NUCLEOTIDE SEQUENCE [LARGE SCALE GENOMIC DNA]</scope>
    <source>
        <strain evidence="3">CCUG 36956</strain>
    </source>
</reference>
<organism evidence="2 3">
    <name type="scientific">Herminiimonas aquatilis</name>
    <dbReference type="NCBI Taxonomy" id="345342"/>
    <lineage>
        <taxon>Bacteria</taxon>
        <taxon>Pseudomonadati</taxon>
        <taxon>Pseudomonadota</taxon>
        <taxon>Betaproteobacteria</taxon>
        <taxon>Burkholderiales</taxon>
        <taxon>Oxalobacteraceae</taxon>
        <taxon>Herminiimonas</taxon>
    </lineage>
</organism>
<dbReference type="RefSeq" id="WP_382235581.1">
    <property type="nucleotide sequence ID" value="NZ_JBHTCC010000003.1"/>
</dbReference>
<evidence type="ECO:0000313" key="2">
    <source>
        <dbReference type="EMBL" id="MFC7299507.1"/>
    </source>
</evidence>
<feature type="transmembrane region" description="Helical" evidence="1">
    <location>
        <begin position="99"/>
        <end position="116"/>
    </location>
</feature>
<gene>
    <name evidence="2" type="ORF">ACFQO0_13765</name>
</gene>
<protein>
    <submittedName>
        <fullName evidence="2">DUF3325 domain-containing protein</fullName>
    </submittedName>
</protein>
<evidence type="ECO:0000313" key="3">
    <source>
        <dbReference type="Proteomes" id="UP001596379"/>
    </source>
</evidence>
<evidence type="ECO:0000256" key="1">
    <source>
        <dbReference type="SAM" id="Phobius"/>
    </source>
</evidence>
<sequence length="117" mass="12466">MIALGVISGLAFAYAGWTALSVGMDRHYADIHGRGQEPDRRTRNQCRLLGTLALIATFAVSVKLEGWTIGAVLCLGIMTAGALLLVLLLTYAPHRAIRFGKAAALLSVVLGMLWLSS</sequence>
<proteinExistence type="predicted"/>
<dbReference type="EMBL" id="JBHTCC010000003">
    <property type="protein sequence ID" value="MFC7299507.1"/>
    <property type="molecule type" value="Genomic_DNA"/>
</dbReference>
<comment type="caution">
    <text evidence="2">The sequence shown here is derived from an EMBL/GenBank/DDBJ whole genome shotgun (WGS) entry which is preliminary data.</text>
</comment>
<keyword evidence="1" id="KW-1133">Transmembrane helix</keyword>
<keyword evidence="1" id="KW-0472">Membrane</keyword>
<feature type="transmembrane region" description="Helical" evidence="1">
    <location>
        <begin position="68"/>
        <end position="92"/>
    </location>
</feature>
<dbReference type="Pfam" id="PF11804">
    <property type="entry name" value="DUF3325"/>
    <property type="match status" value="1"/>
</dbReference>
<dbReference type="Proteomes" id="UP001596379">
    <property type="component" value="Unassembled WGS sequence"/>
</dbReference>
<keyword evidence="3" id="KW-1185">Reference proteome</keyword>
<keyword evidence="1" id="KW-0812">Transmembrane</keyword>